<reference evidence="1 2" key="1">
    <citation type="submission" date="2014-02" db="EMBL/GenBank/DDBJ databases">
        <authorList>
            <person name="Genoscope - CEA"/>
        </authorList>
    </citation>
    <scope>NUCLEOTIDE SEQUENCE [LARGE SCALE GENOMIC DNA]</scope>
    <source>
        <strain evidence="1 2">CS03</strain>
        <plasmid evidence="2">Plasmid</plasmid>
    </source>
</reference>
<dbReference type="KEGG" id="xbv:XBW1_mp0135"/>
<evidence type="ECO:0000313" key="1">
    <source>
        <dbReference type="EMBL" id="CDM92254.1"/>
    </source>
</evidence>
<proteinExistence type="predicted"/>
<evidence type="ECO:0000313" key="2">
    <source>
        <dbReference type="Proteomes" id="UP000032930"/>
    </source>
</evidence>
<dbReference type="AlphaFoldDB" id="A0A0B6XGR4"/>
<name>A0A0B6XGR4_XENBV</name>
<accession>A0A0B6XGR4</accession>
<gene>
    <name evidence="1" type="ORF">XBW1_mp0135</name>
</gene>
<dbReference type="EMBL" id="FO818638">
    <property type="protein sequence ID" value="CDM92254.1"/>
    <property type="molecule type" value="Genomic_DNA"/>
</dbReference>
<organism evidence="1 2">
    <name type="scientific">Xenorhabdus bovienii</name>
    <name type="common">Xenorhabdus nematophila subsp. bovienii</name>
    <dbReference type="NCBI Taxonomy" id="40576"/>
    <lineage>
        <taxon>Bacteria</taxon>
        <taxon>Pseudomonadati</taxon>
        <taxon>Pseudomonadota</taxon>
        <taxon>Gammaproteobacteria</taxon>
        <taxon>Enterobacterales</taxon>
        <taxon>Morganellaceae</taxon>
        <taxon>Xenorhabdus</taxon>
    </lineage>
</organism>
<protein>
    <submittedName>
        <fullName evidence="1">Putative morphogenetic protein</fullName>
    </submittedName>
</protein>
<sequence length="184" mass="21071">MTPMQLLDSVKTRFRPLLVVEEDTLKGMLVKALTEYQDRAGLIKRIHVEKEAGISLPYPDDYLELVHIIDKRSSLVFAEPYDDALKLDLLGDERYPFTLVYLANMRDCDLDNWVISPSICGVLENYLECLIDIQNTERKRRVSVSGKLDVSHLPDEPTLYQRKVDLEEKMSSNRAIITGASLMP</sequence>
<dbReference type="Proteomes" id="UP000032930">
    <property type="component" value="Plasmid megaplasmid"/>
</dbReference>
<dbReference type="RefSeq" id="WP_046338231.1">
    <property type="nucleotide sequence ID" value="NZ_CAWMEF010000003.1"/>
</dbReference>